<accession>A0ABP0JXZ5</accession>
<feature type="region of interest" description="Disordered" evidence="1">
    <location>
        <begin position="237"/>
        <end position="256"/>
    </location>
</feature>
<feature type="compositionally biased region" description="Low complexity" evidence="1">
    <location>
        <begin position="396"/>
        <end position="407"/>
    </location>
</feature>
<dbReference type="Proteomes" id="UP001642464">
    <property type="component" value="Unassembled WGS sequence"/>
</dbReference>
<evidence type="ECO:0000313" key="3">
    <source>
        <dbReference type="Proteomes" id="UP001642464"/>
    </source>
</evidence>
<feature type="compositionally biased region" description="Basic and acidic residues" evidence="1">
    <location>
        <begin position="350"/>
        <end position="360"/>
    </location>
</feature>
<gene>
    <name evidence="2" type="ORF">SCF082_LOCUS14475</name>
</gene>
<feature type="compositionally biased region" description="Basic and acidic residues" evidence="1">
    <location>
        <begin position="408"/>
        <end position="429"/>
    </location>
</feature>
<dbReference type="EMBL" id="CAXAMM010009102">
    <property type="protein sequence ID" value="CAK9019365.1"/>
    <property type="molecule type" value="Genomic_DNA"/>
</dbReference>
<feature type="region of interest" description="Disordered" evidence="1">
    <location>
        <begin position="291"/>
        <end position="375"/>
    </location>
</feature>
<evidence type="ECO:0000256" key="1">
    <source>
        <dbReference type="SAM" id="MobiDB-lite"/>
    </source>
</evidence>
<feature type="compositionally biased region" description="Polar residues" evidence="1">
    <location>
        <begin position="333"/>
        <end position="349"/>
    </location>
</feature>
<reference evidence="2 3" key="1">
    <citation type="submission" date="2024-02" db="EMBL/GenBank/DDBJ databases">
        <authorList>
            <person name="Chen Y."/>
            <person name="Shah S."/>
            <person name="Dougan E. K."/>
            <person name="Thang M."/>
            <person name="Chan C."/>
        </authorList>
    </citation>
    <scope>NUCLEOTIDE SEQUENCE [LARGE SCALE GENOMIC DNA]</scope>
</reference>
<feature type="region of interest" description="Disordered" evidence="1">
    <location>
        <begin position="390"/>
        <end position="449"/>
    </location>
</feature>
<evidence type="ECO:0000313" key="2">
    <source>
        <dbReference type="EMBL" id="CAK9019365.1"/>
    </source>
</evidence>
<sequence length="487" mass="53651">MAEIEDALKALEETHTFLEAQQSLLPAEQVDAVVRQQCQAWCLRLSKMHIDMRRATEIIQKVQAGPWSAENKIELTQSINEAILKGGTKKTACREKQTCFNFGAYLTKKDLEQLRGQSAATLKLDIVTSRMVRIGLHLPTEQTSGHILTAAACGLQMQVGKQSVEMLDSMKKMLKSKVKKLKAQDGAGQLKKIERVVKYPSEPSASMIESLYDQDDKPEKLDGQVFQSLEVLPLRKSSKLYDRGSGSGGPQTQTDMQLVRVKQSAPASNPMGNIQPQMLEMFQMFQMFQQRQRMVKQGRGSGSSSTQQKPEEGLAGLQIFGDVKGKKRKFATPPSSTKMDQDSPPSNEIKNTDSQEESKGKAAAAVLSLPRLPPPLPVEKQAALVTAATEKRQKAKAAAGADGVAQANDKDKKPSAKKAAKTEDRKIWSKGENPPVMEKGAQTTYYRGGKAQDRCDRKVKIDSNDIEGCWKKALAIIDAFEDIEDVS</sequence>
<keyword evidence="3" id="KW-1185">Reference proteome</keyword>
<proteinExistence type="predicted"/>
<name>A0ABP0JXZ5_9DINO</name>
<protein>
    <submittedName>
        <fullName evidence="2">MBD domain-containing protein</fullName>
    </submittedName>
</protein>
<organism evidence="2 3">
    <name type="scientific">Durusdinium trenchii</name>
    <dbReference type="NCBI Taxonomy" id="1381693"/>
    <lineage>
        <taxon>Eukaryota</taxon>
        <taxon>Sar</taxon>
        <taxon>Alveolata</taxon>
        <taxon>Dinophyceae</taxon>
        <taxon>Suessiales</taxon>
        <taxon>Symbiodiniaceae</taxon>
        <taxon>Durusdinium</taxon>
    </lineage>
</organism>
<comment type="caution">
    <text evidence="2">The sequence shown here is derived from an EMBL/GenBank/DDBJ whole genome shotgun (WGS) entry which is preliminary data.</text>
</comment>